<organism evidence="2 3">
    <name type="scientific">Hyaloscypha bicolor E</name>
    <dbReference type="NCBI Taxonomy" id="1095630"/>
    <lineage>
        <taxon>Eukaryota</taxon>
        <taxon>Fungi</taxon>
        <taxon>Dikarya</taxon>
        <taxon>Ascomycota</taxon>
        <taxon>Pezizomycotina</taxon>
        <taxon>Leotiomycetes</taxon>
        <taxon>Helotiales</taxon>
        <taxon>Hyaloscyphaceae</taxon>
        <taxon>Hyaloscypha</taxon>
        <taxon>Hyaloscypha bicolor</taxon>
    </lineage>
</organism>
<reference evidence="2 3" key="1">
    <citation type="submission" date="2016-04" db="EMBL/GenBank/DDBJ databases">
        <title>A degradative enzymes factory behind the ericoid mycorrhizal symbiosis.</title>
        <authorList>
            <consortium name="DOE Joint Genome Institute"/>
            <person name="Martino E."/>
            <person name="Morin E."/>
            <person name="Grelet G."/>
            <person name="Kuo A."/>
            <person name="Kohler A."/>
            <person name="Daghino S."/>
            <person name="Barry K."/>
            <person name="Choi C."/>
            <person name="Cichocki N."/>
            <person name="Clum A."/>
            <person name="Copeland A."/>
            <person name="Hainaut M."/>
            <person name="Haridas S."/>
            <person name="Labutti K."/>
            <person name="Lindquist E."/>
            <person name="Lipzen A."/>
            <person name="Khouja H.-R."/>
            <person name="Murat C."/>
            <person name="Ohm R."/>
            <person name="Olson A."/>
            <person name="Spatafora J."/>
            <person name="Veneault-Fourrey C."/>
            <person name="Henrissat B."/>
            <person name="Grigoriev I."/>
            <person name="Martin F."/>
            <person name="Perotto S."/>
        </authorList>
    </citation>
    <scope>NUCLEOTIDE SEQUENCE [LARGE SCALE GENOMIC DNA]</scope>
    <source>
        <strain evidence="2 3">E</strain>
    </source>
</reference>
<proteinExistence type="predicted"/>
<evidence type="ECO:0000313" key="2">
    <source>
        <dbReference type="EMBL" id="PMD62707.1"/>
    </source>
</evidence>
<feature type="compositionally biased region" description="Low complexity" evidence="1">
    <location>
        <begin position="81"/>
        <end position="92"/>
    </location>
</feature>
<evidence type="ECO:0000313" key="3">
    <source>
        <dbReference type="Proteomes" id="UP000235371"/>
    </source>
</evidence>
<feature type="compositionally biased region" description="Basic and acidic residues" evidence="1">
    <location>
        <begin position="133"/>
        <end position="157"/>
    </location>
</feature>
<dbReference type="RefSeq" id="XP_024739611.1">
    <property type="nucleotide sequence ID" value="XM_024882824.1"/>
</dbReference>
<feature type="compositionally biased region" description="Basic and acidic residues" evidence="1">
    <location>
        <begin position="43"/>
        <end position="80"/>
    </location>
</feature>
<dbReference type="STRING" id="1095630.A0A2J6TI62"/>
<feature type="compositionally biased region" description="Basic and acidic residues" evidence="1">
    <location>
        <begin position="7"/>
        <end position="22"/>
    </location>
</feature>
<dbReference type="InParanoid" id="A0A2J6TI62"/>
<dbReference type="Proteomes" id="UP000235371">
    <property type="component" value="Unassembled WGS sequence"/>
</dbReference>
<feature type="compositionally biased region" description="Basic and acidic residues" evidence="1">
    <location>
        <begin position="108"/>
        <end position="119"/>
    </location>
</feature>
<dbReference type="AlphaFoldDB" id="A0A2J6TI62"/>
<feature type="region of interest" description="Disordered" evidence="1">
    <location>
        <begin position="1"/>
        <end position="179"/>
    </location>
</feature>
<dbReference type="GeneID" id="36590901"/>
<accession>A0A2J6TI62</accession>
<sequence>MPSAKGKPTDPKLKEKVTEEVKQQPNKDGSGKGQMAAWKAAKIGKEYEARGGDYENEPGSKNKPEKGPPQKKSEATKKAETSASKSASNNNKSKSKPEADDGDDEEKGDEKPRANEGRKARGRPKGEGGAGAKAKESREPRLGERSSARQKGDKAEEPAAGGKKRKSAGGEESAAKKKK</sequence>
<dbReference type="EMBL" id="KZ613783">
    <property type="protein sequence ID" value="PMD62707.1"/>
    <property type="molecule type" value="Genomic_DNA"/>
</dbReference>
<name>A0A2J6TI62_9HELO</name>
<evidence type="ECO:0000256" key="1">
    <source>
        <dbReference type="SAM" id="MobiDB-lite"/>
    </source>
</evidence>
<keyword evidence="3" id="KW-1185">Reference proteome</keyword>
<evidence type="ECO:0008006" key="4">
    <source>
        <dbReference type="Google" id="ProtNLM"/>
    </source>
</evidence>
<protein>
    <recommendedName>
        <fullName evidence="4">Hypervirulence associated protein TUDOR domain-containing protein</fullName>
    </recommendedName>
</protein>
<dbReference type="OrthoDB" id="3360421at2759"/>
<gene>
    <name evidence="2" type="ORF">K444DRAFT_627596</name>
</gene>